<feature type="chain" id="PRO_5017550252" evidence="1">
    <location>
        <begin position="22"/>
        <end position="184"/>
    </location>
</feature>
<evidence type="ECO:0000313" key="3">
    <source>
        <dbReference type="Proteomes" id="UP000257030"/>
    </source>
</evidence>
<protein>
    <submittedName>
        <fullName evidence="2">Uncharacterized protein</fullName>
    </submittedName>
</protein>
<name>A0A3D9DEJ8_9FLAO</name>
<keyword evidence="3" id="KW-1185">Reference proteome</keyword>
<comment type="caution">
    <text evidence="2">The sequence shown here is derived from an EMBL/GenBank/DDBJ whole genome shotgun (WGS) entry which is preliminary data.</text>
</comment>
<gene>
    <name evidence="2" type="ORF">DRF60_13675</name>
</gene>
<reference evidence="2 3" key="1">
    <citation type="journal article" date="2010" name="Syst. Appl. Microbiol.">
        <title>Four new species of Chryseobacterium from the rhizosphere of coastal sand dune plants, Chryseobacterium elymi sp. nov., Chryseobacterium hagamense sp. nov., Chryseobacterium lathyri sp. nov. and Chryseobacterium rhizosphaerae sp. nov.</title>
        <authorList>
            <person name="Cho S.H."/>
            <person name="Lee K.S."/>
            <person name="Shin D.S."/>
            <person name="Han J.H."/>
            <person name="Park K.S."/>
            <person name="Lee C.H."/>
            <person name="Park K.H."/>
            <person name="Kim S.B."/>
        </authorList>
    </citation>
    <scope>NUCLEOTIDE SEQUENCE [LARGE SCALE GENOMIC DNA]</scope>
    <source>
        <strain evidence="2 3">KCTC 22547</strain>
    </source>
</reference>
<evidence type="ECO:0000313" key="2">
    <source>
        <dbReference type="EMBL" id="REC76413.1"/>
    </source>
</evidence>
<evidence type="ECO:0000256" key="1">
    <source>
        <dbReference type="SAM" id="SignalP"/>
    </source>
</evidence>
<dbReference type="OrthoDB" id="759561at2"/>
<dbReference type="EMBL" id="QNUH01000011">
    <property type="protein sequence ID" value="REC76413.1"/>
    <property type="molecule type" value="Genomic_DNA"/>
</dbReference>
<keyword evidence="1" id="KW-0732">Signal</keyword>
<sequence length="184" mass="20700">MKKIFLCLGIFLFLAACKNNGSNKNSPVKTCVIQRINELYSLYGSSNDALYNKPFSESLFSPELKRILEEAVNTSKADIEKVKHSDHPDEKPLLFEGAVFSSLYEGYDSYKIKSVVINPSGTSADAEVTFEYTMSQPKVIWTDKVHLIKSGLEWKIDNISFDSIGNSKDLKASLKDFTRTQNSH</sequence>
<feature type="signal peptide" evidence="1">
    <location>
        <begin position="1"/>
        <end position="21"/>
    </location>
</feature>
<dbReference type="Proteomes" id="UP000257030">
    <property type="component" value="Unassembled WGS sequence"/>
</dbReference>
<dbReference type="PROSITE" id="PS51257">
    <property type="entry name" value="PROKAR_LIPOPROTEIN"/>
    <property type="match status" value="1"/>
</dbReference>
<accession>A0A3D9DEJ8</accession>
<proteinExistence type="predicted"/>
<dbReference type="AlphaFoldDB" id="A0A3D9DEJ8"/>
<organism evidence="2 3">
    <name type="scientific">Chryseobacterium elymi</name>
    <dbReference type="NCBI Taxonomy" id="395936"/>
    <lineage>
        <taxon>Bacteria</taxon>
        <taxon>Pseudomonadati</taxon>
        <taxon>Bacteroidota</taxon>
        <taxon>Flavobacteriia</taxon>
        <taxon>Flavobacteriales</taxon>
        <taxon>Weeksellaceae</taxon>
        <taxon>Chryseobacterium group</taxon>
        <taxon>Chryseobacterium</taxon>
    </lineage>
</organism>
<dbReference type="RefSeq" id="WP_116012586.1">
    <property type="nucleotide sequence ID" value="NZ_QNUH01000011.1"/>
</dbReference>